<accession>A0A8J4TNP4</accession>
<feature type="non-terminal residue" evidence="1">
    <location>
        <position position="1"/>
    </location>
</feature>
<organism evidence="1 2">
    <name type="scientific">Clarias magur</name>
    <name type="common">Asian catfish</name>
    <name type="synonym">Macropteronotus magur</name>
    <dbReference type="NCBI Taxonomy" id="1594786"/>
    <lineage>
        <taxon>Eukaryota</taxon>
        <taxon>Metazoa</taxon>
        <taxon>Chordata</taxon>
        <taxon>Craniata</taxon>
        <taxon>Vertebrata</taxon>
        <taxon>Euteleostomi</taxon>
        <taxon>Actinopterygii</taxon>
        <taxon>Neopterygii</taxon>
        <taxon>Teleostei</taxon>
        <taxon>Ostariophysi</taxon>
        <taxon>Siluriformes</taxon>
        <taxon>Clariidae</taxon>
        <taxon>Clarias</taxon>
    </lineage>
</organism>
<evidence type="ECO:0000313" key="1">
    <source>
        <dbReference type="EMBL" id="KAF5888385.1"/>
    </source>
</evidence>
<comment type="caution">
    <text evidence="1">The sequence shown here is derived from an EMBL/GenBank/DDBJ whole genome shotgun (WGS) entry which is preliminary data.</text>
</comment>
<proteinExistence type="predicted"/>
<evidence type="ECO:0000313" key="2">
    <source>
        <dbReference type="Proteomes" id="UP000727407"/>
    </source>
</evidence>
<dbReference type="AlphaFoldDB" id="A0A8J4TNP4"/>
<dbReference type="Proteomes" id="UP000727407">
    <property type="component" value="Unassembled WGS sequence"/>
</dbReference>
<protein>
    <submittedName>
        <fullName evidence="1">Transaldolase</fullName>
    </submittedName>
</protein>
<reference evidence="1" key="1">
    <citation type="submission" date="2020-07" db="EMBL/GenBank/DDBJ databases">
        <title>Clarias magur genome sequencing, assembly and annotation.</title>
        <authorList>
            <person name="Kushwaha B."/>
            <person name="Kumar R."/>
            <person name="Das P."/>
            <person name="Joshi C.G."/>
            <person name="Kumar D."/>
            <person name="Nagpure N.S."/>
            <person name="Pandey M."/>
            <person name="Agarwal S."/>
            <person name="Srivastava S."/>
            <person name="Singh M."/>
            <person name="Sahoo L."/>
            <person name="Jayasankar P."/>
            <person name="Meher P.K."/>
            <person name="Koringa P.G."/>
            <person name="Iquebal M.A."/>
            <person name="Das S.P."/>
            <person name="Bit A."/>
            <person name="Patnaik S."/>
            <person name="Patel N."/>
            <person name="Shah T.M."/>
            <person name="Hinsu A."/>
            <person name="Jena J.K."/>
        </authorList>
    </citation>
    <scope>NUCLEOTIDE SEQUENCE</scope>
    <source>
        <strain evidence="1">CIFAMagur01</strain>
        <tissue evidence="1">Testis</tissue>
    </source>
</reference>
<sequence length="90" mass="10080">HQFNEDSLTALQRVTLHNKYGVTMETTSAAVNHQLPDSNGVGAQWAELSSEVSCDRLTLSDEVLEQLHVSDDLGPDFISSLWFLYRCELV</sequence>
<name>A0A8J4TNP4_CLAMG</name>
<feature type="non-terminal residue" evidence="1">
    <location>
        <position position="90"/>
    </location>
</feature>
<dbReference type="EMBL" id="QNUK01000990">
    <property type="protein sequence ID" value="KAF5888385.1"/>
    <property type="molecule type" value="Genomic_DNA"/>
</dbReference>
<gene>
    <name evidence="1" type="primary">tbx1-b</name>
    <name evidence="1" type="ORF">DAT39_021874</name>
</gene>
<keyword evidence="2" id="KW-1185">Reference proteome</keyword>